<reference evidence="1 2" key="1">
    <citation type="submission" date="2021-06" db="EMBL/GenBank/DDBJ databases">
        <authorList>
            <person name="Palmer J.M."/>
        </authorList>
    </citation>
    <scope>NUCLEOTIDE SEQUENCE [LARGE SCALE GENOMIC DNA]</scope>
    <source>
        <strain evidence="1 2">XC_2019</strain>
        <tissue evidence="1">Muscle</tissue>
    </source>
</reference>
<evidence type="ECO:0000313" key="1">
    <source>
        <dbReference type="EMBL" id="MEQ2215428.1"/>
    </source>
</evidence>
<gene>
    <name evidence="1" type="ORF">XENOCAPTIV_000879</name>
</gene>
<accession>A0ABV0S6N9</accession>
<dbReference type="EMBL" id="JAHRIN010068299">
    <property type="protein sequence ID" value="MEQ2215428.1"/>
    <property type="molecule type" value="Genomic_DNA"/>
</dbReference>
<organism evidence="1 2">
    <name type="scientific">Xenoophorus captivus</name>
    <dbReference type="NCBI Taxonomy" id="1517983"/>
    <lineage>
        <taxon>Eukaryota</taxon>
        <taxon>Metazoa</taxon>
        <taxon>Chordata</taxon>
        <taxon>Craniata</taxon>
        <taxon>Vertebrata</taxon>
        <taxon>Euteleostomi</taxon>
        <taxon>Actinopterygii</taxon>
        <taxon>Neopterygii</taxon>
        <taxon>Teleostei</taxon>
        <taxon>Neoteleostei</taxon>
        <taxon>Acanthomorphata</taxon>
        <taxon>Ovalentaria</taxon>
        <taxon>Atherinomorphae</taxon>
        <taxon>Cyprinodontiformes</taxon>
        <taxon>Goodeidae</taxon>
        <taxon>Xenoophorus</taxon>
    </lineage>
</organism>
<dbReference type="Proteomes" id="UP001434883">
    <property type="component" value="Unassembled WGS sequence"/>
</dbReference>
<sequence length="182" mass="20367">MLEDEDDFYKPQSQNQLSSAYKATSLSYAGRWAPWISEDKDQISTCPHCHLALPLPTLKWHELQLAASQRPLLLLRLGHFLVQEYSSTYALYFFKQASLADVGDELLDLSEELGLCCVMALLFARPVLAQSQPGLGQSQEMFVLFDGFSEILSDPLLAVDFRQDLEGTEALPCGQPVLSTYC</sequence>
<keyword evidence="2" id="KW-1185">Reference proteome</keyword>
<name>A0ABV0S6N9_9TELE</name>
<evidence type="ECO:0000313" key="2">
    <source>
        <dbReference type="Proteomes" id="UP001434883"/>
    </source>
</evidence>
<proteinExistence type="predicted"/>
<comment type="caution">
    <text evidence="1">The sequence shown here is derived from an EMBL/GenBank/DDBJ whole genome shotgun (WGS) entry which is preliminary data.</text>
</comment>
<protein>
    <submittedName>
        <fullName evidence="1">Uncharacterized protein</fullName>
    </submittedName>
</protein>